<accession>A0ABU5TWI5</accession>
<evidence type="ECO:0000313" key="3">
    <source>
        <dbReference type="Proteomes" id="UP001301728"/>
    </source>
</evidence>
<keyword evidence="3" id="KW-1185">Reference proteome</keyword>
<organism evidence="2 3">
    <name type="scientific">Limnoraphis robusta CCNP1315</name>
    <dbReference type="NCBI Taxonomy" id="3110306"/>
    <lineage>
        <taxon>Bacteria</taxon>
        <taxon>Bacillati</taxon>
        <taxon>Cyanobacteriota</taxon>
        <taxon>Cyanophyceae</taxon>
        <taxon>Oscillatoriophycideae</taxon>
        <taxon>Oscillatoriales</taxon>
        <taxon>Sirenicapillariaceae</taxon>
        <taxon>Limnoraphis</taxon>
    </lineage>
</organism>
<dbReference type="Pfam" id="PF10825">
    <property type="entry name" value="DUF2752"/>
    <property type="match status" value="1"/>
</dbReference>
<feature type="transmembrane region" description="Helical" evidence="1">
    <location>
        <begin position="21"/>
        <end position="41"/>
    </location>
</feature>
<evidence type="ECO:0000256" key="1">
    <source>
        <dbReference type="SAM" id="Phobius"/>
    </source>
</evidence>
<comment type="caution">
    <text evidence="2">The sequence shown here is derived from an EMBL/GenBank/DDBJ whole genome shotgun (WGS) entry which is preliminary data.</text>
</comment>
<gene>
    <name evidence="2" type="ORF">VB854_09915</name>
</gene>
<evidence type="ECO:0000313" key="2">
    <source>
        <dbReference type="EMBL" id="MEA5519266.1"/>
    </source>
</evidence>
<protein>
    <submittedName>
        <fullName evidence="2">DUF2752 domain-containing protein</fullName>
    </submittedName>
</protein>
<keyword evidence="1" id="KW-0472">Membrane</keyword>
<reference evidence="2 3" key="1">
    <citation type="submission" date="2023-12" db="EMBL/GenBank/DDBJ databases">
        <title>Baltic Sea Cyanobacteria.</title>
        <authorList>
            <person name="Delbaje E."/>
            <person name="Fewer D.P."/>
            <person name="Shishido T.K."/>
        </authorList>
    </citation>
    <scope>NUCLEOTIDE SEQUENCE [LARGE SCALE GENOMIC DNA]</scope>
    <source>
        <strain evidence="2 3">CCNP 1315</strain>
    </source>
</reference>
<proteinExistence type="predicted"/>
<keyword evidence="1" id="KW-0812">Transmembrane</keyword>
<feature type="transmembrane region" description="Helical" evidence="1">
    <location>
        <begin position="83"/>
        <end position="105"/>
    </location>
</feature>
<sequence length="166" mass="18708">MVGKIRRSSQLTSPQQQQQRIFALAIALIPIIGSAVFNLGIRIPFLGCPLMRYVGIPCPGWGLTRSLMAIVRGDINQAISYHLFGPLVLAGFVIAALHLSLELILNKQLNYFYVQWLKNPKFQIFCFLILQGYHGVRLQKLWQLGELYPSFVNSPLGQFILSLIPI</sequence>
<keyword evidence="1" id="KW-1133">Transmembrane helix</keyword>
<dbReference type="EMBL" id="JAYGHT010000025">
    <property type="protein sequence ID" value="MEA5519266.1"/>
    <property type="molecule type" value="Genomic_DNA"/>
</dbReference>
<dbReference type="Proteomes" id="UP001301728">
    <property type="component" value="Unassembled WGS sequence"/>
</dbReference>
<name>A0ABU5TWI5_9CYAN</name>
<dbReference type="InterPro" id="IPR021215">
    <property type="entry name" value="DUF2752"/>
</dbReference>